<dbReference type="InterPro" id="IPR008397">
    <property type="entry name" value="Alginate_lyase_dom"/>
</dbReference>
<dbReference type="OrthoDB" id="9800955at2"/>
<dbReference type="GeneID" id="93557998"/>
<dbReference type="eggNOG" id="COG5434">
    <property type="taxonomic scope" value="Bacteria"/>
</dbReference>
<dbReference type="GO" id="GO:0016829">
    <property type="term" value="F:lyase activity"/>
    <property type="evidence" value="ECO:0007669"/>
    <property type="project" value="UniProtKB-KW"/>
</dbReference>
<dbReference type="HOGENOM" id="CLU_316828_0_0_10"/>
<dbReference type="STRING" id="762968.HMPREF9441_02625"/>
<dbReference type="Gene3D" id="2.60.120.260">
    <property type="entry name" value="Galactose-binding domain-like"/>
    <property type="match status" value="1"/>
</dbReference>
<evidence type="ECO:0000313" key="5">
    <source>
        <dbReference type="Proteomes" id="UP000003598"/>
    </source>
</evidence>
<reference evidence="4 5" key="1">
    <citation type="submission" date="2011-03" db="EMBL/GenBank/DDBJ databases">
        <authorList>
            <person name="Weinstock G."/>
            <person name="Sodergren E."/>
            <person name="Clifton S."/>
            <person name="Fulton L."/>
            <person name="Fulton B."/>
            <person name="Courtney L."/>
            <person name="Fronick C."/>
            <person name="Harrison M."/>
            <person name="Strong C."/>
            <person name="Farmer C."/>
            <person name="Delahaunty K."/>
            <person name="Markovic C."/>
            <person name="Hall O."/>
            <person name="Minx P."/>
            <person name="Tomlinson C."/>
            <person name="Mitreva M."/>
            <person name="Hou S."/>
            <person name="Chen J."/>
            <person name="Wollam A."/>
            <person name="Pepin K.H."/>
            <person name="Johnson M."/>
            <person name="Bhonagiri V."/>
            <person name="Zhang X."/>
            <person name="Suruliraj S."/>
            <person name="Warren W."/>
            <person name="Chinwalla A."/>
            <person name="Mardis E.R."/>
            <person name="Wilson R.K."/>
        </authorList>
    </citation>
    <scope>NUCLEOTIDE SEQUENCE [LARGE SCALE GENOMIC DNA]</scope>
    <source>
        <strain evidence="4 5">YIT 11840</strain>
    </source>
</reference>
<dbReference type="GO" id="GO:0042597">
    <property type="term" value="C:periplasmic space"/>
    <property type="evidence" value="ECO:0007669"/>
    <property type="project" value="InterPro"/>
</dbReference>
<dbReference type="Gene3D" id="1.50.10.100">
    <property type="entry name" value="Chondroitin AC/alginate lyase"/>
    <property type="match status" value="1"/>
</dbReference>
<feature type="domain" description="Alginate lyase" evidence="3">
    <location>
        <begin position="93"/>
        <end position="246"/>
    </location>
</feature>
<keyword evidence="2" id="KW-0456">Lyase</keyword>
<proteinExistence type="predicted"/>
<dbReference type="EMBL" id="AFFY01000038">
    <property type="protein sequence ID" value="EHG99496.1"/>
    <property type="molecule type" value="Genomic_DNA"/>
</dbReference>
<keyword evidence="5" id="KW-1185">Reference proteome</keyword>
<dbReference type="Proteomes" id="UP000003598">
    <property type="component" value="Unassembled WGS sequence"/>
</dbReference>
<dbReference type="SUPFAM" id="SSF48230">
    <property type="entry name" value="Chondroitin AC/alginate lyase"/>
    <property type="match status" value="1"/>
</dbReference>
<accession>G5STC3</accession>
<dbReference type="InterPro" id="IPR008929">
    <property type="entry name" value="Chondroitin_lyas"/>
</dbReference>
<evidence type="ECO:0000259" key="3">
    <source>
        <dbReference type="Pfam" id="PF05426"/>
    </source>
</evidence>
<protein>
    <recommendedName>
        <fullName evidence="3">Alginate lyase domain-containing protein</fullName>
    </recommendedName>
</protein>
<name>G5STC3_9BACT</name>
<comment type="caution">
    <text evidence="4">The sequence shown here is derived from an EMBL/GenBank/DDBJ whole genome shotgun (WGS) entry which is preliminary data.</text>
</comment>
<dbReference type="RefSeq" id="WP_008621262.1">
    <property type="nucleotide sequence ID" value="NZ_JH376609.1"/>
</dbReference>
<gene>
    <name evidence="4" type="ORF">HMPREF9441_02625</name>
</gene>
<dbReference type="AlphaFoldDB" id="G5STC3"/>
<dbReference type="Pfam" id="PF05426">
    <property type="entry name" value="Alginate_lyase"/>
    <property type="match status" value="1"/>
</dbReference>
<keyword evidence="1" id="KW-0732">Signal</keyword>
<evidence type="ECO:0000256" key="1">
    <source>
        <dbReference type="ARBA" id="ARBA00022729"/>
    </source>
</evidence>
<dbReference type="PATRIC" id="fig|762968.3.peg.2341"/>
<evidence type="ECO:0000256" key="2">
    <source>
        <dbReference type="ARBA" id="ARBA00023239"/>
    </source>
</evidence>
<sequence>MEAMINKLGIMKKGKVWRKVAFALGMLVFLQGQAQKRTFVHPGITYTQADLDRMKAMVEARQEPFYTTFQHMLKDGYSQIGDGNYADITQIKEGKFNGTIGADGRRAHDMALLYHITGNKAYADDAVKRLNRYNRLVNASSRGTAPLDNGKIYMLIEAAELLRAYEGWRPEDQEAFKKMLVYPFYSTKVSADSYKSSDDNKNGVSFYWNIYKFDPGRFGNQGLFAARGLMAMGIYLDNDTMYDRGYRYLACLPGRKDDLPYQAGSPVQGSLISEDEFKRDYNVTWPASGEEYHSDEALRYYIYRNGQCQESCRDQGHTMGGIGNYTAIAEMAWNQGDSLYGWLDNRILKGIEFNIRYNLSGIMSFPDQMQPWKPTAYTANEEECTFENGKFYQAVSRSKRWEAKSMASADRGKVFGPGGWKTQALEHYRVRAGVPESDYVWLQRAYDKMMADYGHENWGVAPNWYYEWAGWGTLTKKRTDWMVGDAGTWKDGVRVSGMPTIPCVIKAVDYDFYTGDGEMHTYHNVGKERSSVYRTDGTVEIGKEGDEVYVTDMEHGEWMSYTMVFPAPDDNMDANVEKRYNVYATYRSSSAGTKLFVAVDGGEKKGKELQPSNGWTEKLLGTVTVRCGAAVLRVYMQGKGHTLDLKELRIVPLEKSELKLVDINEKAVAVNVYDANGNDKTNESEAALIAASDGIKDTPIGLRHQYFLVYDFGEGGLEINRLSCYNDGVTQDTREQMKVLGNTAEGGFKGEWNQSEAKDVLRTNGNIYDGIPVLENTWLTEDGAEGCYTVGPVGKYRYLAVYNWSAACNISEIEIWSNVNTVMEEEDKEASAEWEDDEEDGITGTVLSPNLSVSAHPAEHCICIYAPEEARFRVIGMDGRVVESGCVRDGIHYCNKLPVGLYLVRVEIQGKVYVRKVMLH</sequence>
<organism evidence="4 5">
    <name type="scientific">Paraprevotella clara YIT 11840</name>
    <dbReference type="NCBI Taxonomy" id="762968"/>
    <lineage>
        <taxon>Bacteria</taxon>
        <taxon>Pseudomonadati</taxon>
        <taxon>Bacteroidota</taxon>
        <taxon>Bacteroidia</taxon>
        <taxon>Bacteroidales</taxon>
        <taxon>Prevotellaceae</taxon>
        <taxon>Paraprevotella</taxon>
    </lineage>
</organism>
<evidence type="ECO:0000313" key="4">
    <source>
        <dbReference type="EMBL" id="EHG99496.1"/>
    </source>
</evidence>